<dbReference type="GO" id="GO:0046872">
    <property type="term" value="F:metal ion binding"/>
    <property type="evidence" value="ECO:0007669"/>
    <property type="project" value="UniProtKB-KW"/>
</dbReference>
<dbReference type="Pfam" id="PF03492">
    <property type="entry name" value="Methyltransf_7"/>
    <property type="match status" value="1"/>
</dbReference>
<protein>
    <submittedName>
        <fullName evidence="5">Uncharacterized protein</fullName>
    </submittedName>
</protein>
<dbReference type="InterPro" id="IPR005299">
    <property type="entry name" value="MeTrfase_7"/>
</dbReference>
<evidence type="ECO:0000256" key="4">
    <source>
        <dbReference type="ARBA" id="ARBA00022842"/>
    </source>
</evidence>
<keyword evidence="6" id="KW-1185">Reference proteome</keyword>
<name>A0A2H5QQ32_CITUN</name>
<proteinExistence type="predicted"/>
<dbReference type="InterPro" id="IPR029063">
    <property type="entry name" value="SAM-dependent_MTases_sf"/>
</dbReference>
<keyword evidence="2" id="KW-0808">Transferase</keyword>
<dbReference type="STRING" id="55188.A0A2H5QQ32"/>
<keyword evidence="1" id="KW-0489">Methyltransferase</keyword>
<dbReference type="EMBL" id="BDQV01000612">
    <property type="protein sequence ID" value="GAY66730.1"/>
    <property type="molecule type" value="Genomic_DNA"/>
</dbReference>
<keyword evidence="3" id="KW-0479">Metal-binding</keyword>
<sequence>MAQNANRQNVANSTRVVAEPMLASHFGNAIIDPLFAQFATLVAEHLAVEKTKHINLVISMTRK</sequence>
<evidence type="ECO:0000256" key="2">
    <source>
        <dbReference type="ARBA" id="ARBA00022679"/>
    </source>
</evidence>
<comment type="caution">
    <text evidence="5">The sequence shown here is derived from an EMBL/GenBank/DDBJ whole genome shotgun (WGS) entry which is preliminary data.</text>
</comment>
<evidence type="ECO:0000256" key="3">
    <source>
        <dbReference type="ARBA" id="ARBA00022723"/>
    </source>
</evidence>
<dbReference type="GO" id="GO:0008168">
    <property type="term" value="F:methyltransferase activity"/>
    <property type="evidence" value="ECO:0007669"/>
    <property type="project" value="UniProtKB-KW"/>
</dbReference>
<evidence type="ECO:0000313" key="5">
    <source>
        <dbReference type="EMBL" id="GAY66730.1"/>
    </source>
</evidence>
<reference evidence="5 6" key="1">
    <citation type="journal article" date="2017" name="Front. Genet.">
        <title>Draft sequencing of the heterozygous diploid genome of Satsuma (Citrus unshiu Marc.) using a hybrid assembly approach.</title>
        <authorList>
            <person name="Shimizu T."/>
            <person name="Tanizawa Y."/>
            <person name="Mochizuki T."/>
            <person name="Nagasaki H."/>
            <person name="Yoshioka T."/>
            <person name="Toyoda A."/>
            <person name="Fujiyama A."/>
            <person name="Kaminuma E."/>
            <person name="Nakamura Y."/>
        </authorList>
    </citation>
    <scope>NUCLEOTIDE SEQUENCE [LARGE SCALE GENOMIC DNA]</scope>
    <source>
        <strain evidence="6">cv. Miyagawa wase</strain>
    </source>
</reference>
<dbReference type="SUPFAM" id="SSF53335">
    <property type="entry name" value="S-adenosyl-L-methionine-dependent methyltransferases"/>
    <property type="match status" value="1"/>
</dbReference>
<evidence type="ECO:0000256" key="1">
    <source>
        <dbReference type="ARBA" id="ARBA00022603"/>
    </source>
</evidence>
<dbReference type="GO" id="GO:0032259">
    <property type="term" value="P:methylation"/>
    <property type="evidence" value="ECO:0007669"/>
    <property type="project" value="UniProtKB-KW"/>
</dbReference>
<organism evidence="5 6">
    <name type="scientific">Citrus unshiu</name>
    <name type="common">Satsuma mandarin</name>
    <name type="synonym">Citrus nobilis var. unshiu</name>
    <dbReference type="NCBI Taxonomy" id="55188"/>
    <lineage>
        <taxon>Eukaryota</taxon>
        <taxon>Viridiplantae</taxon>
        <taxon>Streptophyta</taxon>
        <taxon>Embryophyta</taxon>
        <taxon>Tracheophyta</taxon>
        <taxon>Spermatophyta</taxon>
        <taxon>Magnoliopsida</taxon>
        <taxon>eudicotyledons</taxon>
        <taxon>Gunneridae</taxon>
        <taxon>Pentapetalae</taxon>
        <taxon>rosids</taxon>
        <taxon>malvids</taxon>
        <taxon>Sapindales</taxon>
        <taxon>Rutaceae</taxon>
        <taxon>Aurantioideae</taxon>
        <taxon>Citrus</taxon>
    </lineage>
</organism>
<gene>
    <name evidence="5" type="ORF">CUMW_251150</name>
</gene>
<accession>A0A2H5QQ32</accession>
<keyword evidence="4" id="KW-0460">Magnesium</keyword>
<dbReference type="InterPro" id="IPR042086">
    <property type="entry name" value="MeTrfase_capping"/>
</dbReference>
<dbReference type="Gene3D" id="1.10.1200.270">
    <property type="entry name" value="Methyltransferase, alpha-helical capping domain"/>
    <property type="match status" value="1"/>
</dbReference>
<evidence type="ECO:0000313" key="6">
    <source>
        <dbReference type="Proteomes" id="UP000236630"/>
    </source>
</evidence>
<dbReference type="Proteomes" id="UP000236630">
    <property type="component" value="Unassembled WGS sequence"/>
</dbReference>
<dbReference type="AlphaFoldDB" id="A0A2H5QQ32"/>